<sequence length="37" mass="4130">MAILWYQHKSHGGSFIHSLKNKLINIALVAIVQAITI</sequence>
<comment type="caution">
    <text evidence="1">The sequence shown here is derived from an EMBL/GenBank/DDBJ whole genome shotgun (WGS) entry which is preliminary data.</text>
</comment>
<dbReference type="Proteomes" id="UP000035214">
    <property type="component" value="Unassembled WGS sequence"/>
</dbReference>
<protein>
    <submittedName>
        <fullName evidence="1">Uncharacterized protein</fullName>
    </submittedName>
</protein>
<dbReference type="AlphaFoldDB" id="A0A0G8EDT5"/>
<evidence type="ECO:0000313" key="2">
    <source>
        <dbReference type="Proteomes" id="UP000035214"/>
    </source>
</evidence>
<gene>
    <name evidence="1" type="ORF">B4077_3216</name>
</gene>
<proteinExistence type="predicted"/>
<evidence type="ECO:0000313" key="1">
    <source>
        <dbReference type="EMBL" id="KLA22270.1"/>
    </source>
</evidence>
<name>A0A0G8EDT5_BACCE</name>
<reference evidence="1 2" key="1">
    <citation type="submission" date="2015-04" db="EMBL/GenBank/DDBJ databases">
        <title>Draft Genome Sequences of Eight Spore-Forming Food Isolates of Bacillus cereus Genome sequencing.</title>
        <authorList>
            <person name="Krawcyk A.O."/>
            <person name="de Jong A."/>
            <person name="Eijlander R.T."/>
            <person name="Berendsen E.M."/>
            <person name="Holsappel S."/>
            <person name="Wells-Bennik M."/>
            <person name="Kuipers O.P."/>
        </authorList>
    </citation>
    <scope>NUCLEOTIDE SEQUENCE [LARGE SCALE GENOMIC DNA]</scope>
    <source>
        <strain evidence="1 2">B4077</strain>
    </source>
</reference>
<accession>A0A0G8EDT5</accession>
<organism evidence="1 2">
    <name type="scientific">Bacillus cereus</name>
    <dbReference type="NCBI Taxonomy" id="1396"/>
    <lineage>
        <taxon>Bacteria</taxon>
        <taxon>Bacillati</taxon>
        <taxon>Bacillota</taxon>
        <taxon>Bacilli</taxon>
        <taxon>Bacillales</taxon>
        <taxon>Bacillaceae</taxon>
        <taxon>Bacillus</taxon>
        <taxon>Bacillus cereus group</taxon>
    </lineage>
</organism>
<dbReference type="EMBL" id="LCYI01000062">
    <property type="protein sequence ID" value="KLA22270.1"/>
    <property type="molecule type" value="Genomic_DNA"/>
</dbReference>